<dbReference type="STRING" id="307507.A0A2V0NM33"/>
<keyword evidence="2" id="KW-0597">Phosphoprotein</keyword>
<feature type="modified residue" description="4-aspartylphosphate" evidence="2">
    <location>
        <position position="72"/>
    </location>
</feature>
<dbReference type="InterPro" id="IPR001789">
    <property type="entry name" value="Sig_transdc_resp-reg_receiver"/>
</dbReference>
<feature type="domain" description="Response regulatory" evidence="4">
    <location>
        <begin position="21"/>
        <end position="138"/>
    </location>
</feature>
<dbReference type="Proteomes" id="UP000247498">
    <property type="component" value="Unassembled WGS sequence"/>
</dbReference>
<keyword evidence="1" id="KW-0902">Two-component regulatory system</keyword>
<comment type="caution">
    <text evidence="5">The sequence shown here is derived from an EMBL/GenBank/DDBJ whole genome shotgun (WGS) entry which is preliminary data.</text>
</comment>
<evidence type="ECO:0000256" key="2">
    <source>
        <dbReference type="PROSITE-ProRule" id="PRU00169"/>
    </source>
</evidence>
<dbReference type="InterPro" id="IPR011006">
    <property type="entry name" value="CheY-like_superfamily"/>
</dbReference>
<dbReference type="InParanoid" id="A0A2V0NM33"/>
<proteinExistence type="predicted"/>
<dbReference type="SUPFAM" id="SSF52172">
    <property type="entry name" value="CheY-like"/>
    <property type="match status" value="1"/>
</dbReference>
<accession>A0A2V0NM33</accession>
<evidence type="ECO:0000313" key="6">
    <source>
        <dbReference type="Proteomes" id="UP000247498"/>
    </source>
</evidence>
<dbReference type="Gene3D" id="3.40.50.2300">
    <property type="match status" value="1"/>
</dbReference>
<dbReference type="OrthoDB" id="60033at2759"/>
<protein>
    <recommendedName>
        <fullName evidence="4">Response regulatory domain-containing protein</fullName>
    </recommendedName>
</protein>
<gene>
    <name evidence="5" type="ORF">Rsub_01231</name>
</gene>
<organism evidence="5 6">
    <name type="scientific">Raphidocelis subcapitata</name>
    <dbReference type="NCBI Taxonomy" id="307507"/>
    <lineage>
        <taxon>Eukaryota</taxon>
        <taxon>Viridiplantae</taxon>
        <taxon>Chlorophyta</taxon>
        <taxon>core chlorophytes</taxon>
        <taxon>Chlorophyceae</taxon>
        <taxon>CS clade</taxon>
        <taxon>Sphaeropleales</taxon>
        <taxon>Selenastraceae</taxon>
        <taxon>Raphidocelis</taxon>
    </lineage>
</organism>
<evidence type="ECO:0000313" key="5">
    <source>
        <dbReference type="EMBL" id="GBF88516.1"/>
    </source>
</evidence>
<dbReference type="GO" id="GO:0009736">
    <property type="term" value="P:cytokinin-activated signaling pathway"/>
    <property type="evidence" value="ECO:0007669"/>
    <property type="project" value="InterPro"/>
</dbReference>
<sequence>MGASKRMPSFSQRPGFPSGLHVLLVDPDDEARARTEAQLRECSYEVTACASCAEAVVQLSSPPAPFDVLLADSAAIGCVAAARGRSGLLDSCRGVPCILMGANPSPADVMRGVSLGAVDFLAKPLSQLKLRNIWQHTVRRMMDEMRLGAGKGAAAAAAAPAPALDRSGSNALVEAMALDGALQEQAAAKAAATAAAGLPPRSPTGMARSPPLRARRSLHACISSTNLAVSSPASDSGAADDGDFDFDAAVAAAAAACDDAAPAAAPAPAKPAAAAAPTATAATAATATATATATHVSVPPPSCGVPVPGGLPAQLPRGMVWGMPMPVVRAPGIVPPRAAAPPHAPPPAVQMAAPWSYACCPMPPAGYMQPPPAYMMAPPPHMAAAGAWGNPYGYAPQPPRAAAAAAAPHAAAPTGATAAQALEASLGQLLGGAEDDFEVDLDEVLCDLAGGHKGSAGPAAAPPAFRCPAPKPVAVGGGYASDSAAASDASGSAAGGLCGGASSPGSLDSCRERVGGAGGAAAALEGFGGGFGFGALDDGGWDAADDLTHLPKSGSFADLLAVA</sequence>
<dbReference type="AlphaFoldDB" id="A0A2V0NM33"/>
<dbReference type="GO" id="GO:0000160">
    <property type="term" value="P:phosphorelay signal transduction system"/>
    <property type="evidence" value="ECO:0007669"/>
    <property type="project" value="UniProtKB-KW"/>
</dbReference>
<dbReference type="SMART" id="SM00448">
    <property type="entry name" value="REC"/>
    <property type="match status" value="1"/>
</dbReference>
<dbReference type="PANTHER" id="PTHR43874:SF7">
    <property type="entry name" value="TWO-COMPONENT RESPONSE REGULATOR ARR10"/>
    <property type="match status" value="1"/>
</dbReference>
<dbReference type="EMBL" id="BDRX01000005">
    <property type="protein sequence ID" value="GBF88516.1"/>
    <property type="molecule type" value="Genomic_DNA"/>
</dbReference>
<evidence type="ECO:0000256" key="3">
    <source>
        <dbReference type="SAM" id="MobiDB-lite"/>
    </source>
</evidence>
<dbReference type="PROSITE" id="PS50110">
    <property type="entry name" value="RESPONSE_REGULATORY"/>
    <property type="match status" value="1"/>
</dbReference>
<dbReference type="InterPro" id="IPR045279">
    <property type="entry name" value="ARR-like"/>
</dbReference>
<dbReference type="PANTHER" id="PTHR43874">
    <property type="entry name" value="TWO-COMPONENT RESPONSE REGULATOR"/>
    <property type="match status" value="1"/>
</dbReference>
<keyword evidence="6" id="KW-1185">Reference proteome</keyword>
<evidence type="ECO:0000259" key="4">
    <source>
        <dbReference type="PROSITE" id="PS50110"/>
    </source>
</evidence>
<reference evidence="5 6" key="1">
    <citation type="journal article" date="2018" name="Sci. Rep.">
        <title>Raphidocelis subcapitata (=Pseudokirchneriella subcapitata) provides an insight into genome evolution and environmental adaptations in the Sphaeropleales.</title>
        <authorList>
            <person name="Suzuki S."/>
            <person name="Yamaguchi H."/>
            <person name="Nakajima N."/>
            <person name="Kawachi M."/>
        </authorList>
    </citation>
    <scope>NUCLEOTIDE SEQUENCE [LARGE SCALE GENOMIC DNA]</scope>
    <source>
        <strain evidence="5 6">NIES-35</strain>
    </source>
</reference>
<name>A0A2V0NM33_9CHLO</name>
<feature type="region of interest" description="Disordered" evidence="3">
    <location>
        <begin position="193"/>
        <end position="214"/>
    </location>
</feature>
<evidence type="ECO:0000256" key="1">
    <source>
        <dbReference type="ARBA" id="ARBA00023012"/>
    </source>
</evidence>